<organism evidence="14 15">
    <name type="scientific">Branchiostoma lanceolatum</name>
    <name type="common">Common lancelet</name>
    <name type="synonym">Amphioxus lanceolatum</name>
    <dbReference type="NCBI Taxonomy" id="7740"/>
    <lineage>
        <taxon>Eukaryota</taxon>
        <taxon>Metazoa</taxon>
        <taxon>Chordata</taxon>
        <taxon>Cephalochordata</taxon>
        <taxon>Leptocardii</taxon>
        <taxon>Amphioxiformes</taxon>
        <taxon>Branchiostomatidae</taxon>
        <taxon>Branchiostoma</taxon>
    </lineage>
</organism>
<comment type="pathway">
    <text evidence="4">Purine metabolism; AMP biosynthesis via salvage pathway; AMP from adenine: step 1/1.</text>
</comment>
<dbReference type="CDD" id="cd06223">
    <property type="entry name" value="PRTases_typeI"/>
    <property type="match status" value="1"/>
</dbReference>
<evidence type="ECO:0000256" key="9">
    <source>
        <dbReference type="ARBA" id="ARBA00022490"/>
    </source>
</evidence>
<comment type="subunit">
    <text evidence="6">Homodimer.</text>
</comment>
<reference evidence="14" key="1">
    <citation type="submission" date="2022-01" db="EMBL/GenBank/DDBJ databases">
        <authorList>
            <person name="Braso-Vives M."/>
        </authorList>
    </citation>
    <scope>NUCLEOTIDE SEQUENCE</scope>
</reference>
<dbReference type="HAMAP" id="MF_00004">
    <property type="entry name" value="Aden_phosphoribosyltr"/>
    <property type="match status" value="1"/>
</dbReference>
<feature type="domain" description="Phosphoribosyltransferase" evidence="13">
    <location>
        <begin position="80"/>
        <end position="217"/>
    </location>
</feature>
<dbReference type="FunFam" id="3.40.50.2020:FF:000004">
    <property type="entry name" value="Adenine phosphoribosyltransferase"/>
    <property type="match status" value="1"/>
</dbReference>
<evidence type="ECO:0000256" key="11">
    <source>
        <dbReference type="ARBA" id="ARBA00022679"/>
    </source>
</evidence>
<evidence type="ECO:0000256" key="8">
    <source>
        <dbReference type="ARBA" id="ARBA00017366"/>
    </source>
</evidence>
<evidence type="ECO:0000256" key="6">
    <source>
        <dbReference type="ARBA" id="ARBA00011738"/>
    </source>
</evidence>
<dbReference type="EC" id="2.4.2.7" evidence="7"/>
<evidence type="ECO:0000256" key="10">
    <source>
        <dbReference type="ARBA" id="ARBA00022676"/>
    </source>
</evidence>
<dbReference type="GO" id="GO:0002055">
    <property type="term" value="F:adenine binding"/>
    <property type="evidence" value="ECO:0007669"/>
    <property type="project" value="TreeGrafter"/>
</dbReference>
<dbReference type="Proteomes" id="UP000838412">
    <property type="component" value="Chromosome 7"/>
</dbReference>
<dbReference type="InterPro" id="IPR050054">
    <property type="entry name" value="UPRTase/APRTase"/>
</dbReference>
<evidence type="ECO:0000256" key="12">
    <source>
        <dbReference type="ARBA" id="ARBA00022726"/>
    </source>
</evidence>
<dbReference type="OrthoDB" id="363185at2759"/>
<keyword evidence="9" id="KW-0963">Cytoplasm</keyword>
<keyword evidence="10" id="KW-0328">Glycosyltransferase</keyword>
<evidence type="ECO:0000259" key="13">
    <source>
        <dbReference type="Pfam" id="PF00156"/>
    </source>
</evidence>
<evidence type="ECO:0000313" key="15">
    <source>
        <dbReference type="Proteomes" id="UP000838412"/>
    </source>
</evidence>
<dbReference type="GO" id="GO:0006166">
    <property type="term" value="P:purine ribonucleoside salvage"/>
    <property type="evidence" value="ECO:0007669"/>
    <property type="project" value="UniProtKB-KW"/>
</dbReference>
<dbReference type="NCBIfam" id="NF002634">
    <property type="entry name" value="PRK02304.1-3"/>
    <property type="match status" value="1"/>
</dbReference>
<dbReference type="AlphaFoldDB" id="A0A8K0EUZ2"/>
<keyword evidence="12" id="KW-0660">Purine salvage</keyword>
<dbReference type="GO" id="GO:0003999">
    <property type="term" value="F:adenine phosphoribosyltransferase activity"/>
    <property type="evidence" value="ECO:0007669"/>
    <property type="project" value="UniProtKB-EC"/>
</dbReference>
<dbReference type="NCBIfam" id="NF002636">
    <property type="entry name" value="PRK02304.1-5"/>
    <property type="match status" value="1"/>
</dbReference>
<gene>
    <name evidence="14" type="primary">APRT</name>
    <name evidence="14" type="ORF">BLAG_LOCUS22330</name>
</gene>
<sequence length="223" mass="24789">MWTSSGHCTVTRQLDLHIRCTLRSSEVRYSHAEKALLNNMATENVQSKQARIDRLKAHIPTVPDFPKPGILFWDIMPIMQNPEVFSDSVALLEEHIKESGIKVDVVVGLEARGFLFGPLLALRLNCGFVPVRKAGKLPGETVKCSYTLEYGKDTVEVQKNSIKPNQNVLIVDDLIATGGTMASACQLMESMQANIVECLAVVELDDLKGRDKIKYPVHSLIRC</sequence>
<keyword evidence="11" id="KW-0808">Transferase</keyword>
<protein>
    <recommendedName>
        <fullName evidence="8">Adenine phosphoribosyltransferase</fullName>
        <ecNumber evidence="7">2.4.2.7</ecNumber>
    </recommendedName>
</protein>
<dbReference type="PANTHER" id="PTHR32315">
    <property type="entry name" value="ADENINE PHOSPHORIBOSYLTRANSFERASE"/>
    <property type="match status" value="1"/>
</dbReference>
<evidence type="ECO:0000256" key="4">
    <source>
        <dbReference type="ARBA" id="ARBA00004659"/>
    </source>
</evidence>
<dbReference type="InterPro" id="IPR005764">
    <property type="entry name" value="Ade_phspho_trans"/>
</dbReference>
<evidence type="ECO:0000256" key="2">
    <source>
        <dbReference type="ARBA" id="ARBA00003968"/>
    </source>
</evidence>
<keyword evidence="15" id="KW-1185">Reference proteome</keyword>
<comment type="similarity">
    <text evidence="5">Belongs to the purine/pyrimidine phosphoribosyltransferase family.</text>
</comment>
<dbReference type="InterPro" id="IPR029057">
    <property type="entry name" value="PRTase-like"/>
</dbReference>
<dbReference type="Gene3D" id="3.40.50.2020">
    <property type="match status" value="1"/>
</dbReference>
<dbReference type="GO" id="GO:0044209">
    <property type="term" value="P:AMP salvage"/>
    <property type="evidence" value="ECO:0007669"/>
    <property type="project" value="UniProtKB-UniPathway"/>
</dbReference>
<dbReference type="GO" id="GO:0006168">
    <property type="term" value="P:adenine salvage"/>
    <property type="evidence" value="ECO:0007669"/>
    <property type="project" value="InterPro"/>
</dbReference>
<dbReference type="SUPFAM" id="SSF53271">
    <property type="entry name" value="PRTase-like"/>
    <property type="match status" value="1"/>
</dbReference>
<dbReference type="UniPathway" id="UPA00588">
    <property type="reaction ID" value="UER00646"/>
</dbReference>
<comment type="function">
    <text evidence="2">Catalyzes a salvage reaction resulting in the formation of AMP, that is energically less costly than de novo synthesis.</text>
</comment>
<evidence type="ECO:0000313" key="14">
    <source>
        <dbReference type="EMBL" id="CAH1269811.1"/>
    </source>
</evidence>
<evidence type="ECO:0000256" key="5">
    <source>
        <dbReference type="ARBA" id="ARBA00008391"/>
    </source>
</evidence>
<evidence type="ECO:0000256" key="1">
    <source>
        <dbReference type="ARBA" id="ARBA00000868"/>
    </source>
</evidence>
<dbReference type="GO" id="GO:0016208">
    <property type="term" value="F:AMP binding"/>
    <property type="evidence" value="ECO:0007669"/>
    <property type="project" value="TreeGrafter"/>
</dbReference>
<evidence type="ECO:0000256" key="3">
    <source>
        <dbReference type="ARBA" id="ARBA00004496"/>
    </source>
</evidence>
<comment type="catalytic activity">
    <reaction evidence="1">
        <text>AMP + diphosphate = 5-phospho-alpha-D-ribose 1-diphosphate + adenine</text>
        <dbReference type="Rhea" id="RHEA:16609"/>
        <dbReference type="ChEBI" id="CHEBI:16708"/>
        <dbReference type="ChEBI" id="CHEBI:33019"/>
        <dbReference type="ChEBI" id="CHEBI:58017"/>
        <dbReference type="ChEBI" id="CHEBI:456215"/>
        <dbReference type="EC" id="2.4.2.7"/>
    </reaction>
</comment>
<dbReference type="GO" id="GO:0005737">
    <property type="term" value="C:cytoplasm"/>
    <property type="evidence" value="ECO:0007669"/>
    <property type="project" value="UniProtKB-SubCell"/>
</dbReference>
<name>A0A8K0EUZ2_BRALA</name>
<comment type="subcellular location">
    <subcellularLocation>
        <location evidence="3">Cytoplasm</location>
    </subcellularLocation>
</comment>
<dbReference type="NCBIfam" id="TIGR01090">
    <property type="entry name" value="apt"/>
    <property type="match status" value="1"/>
</dbReference>
<dbReference type="InterPro" id="IPR000836">
    <property type="entry name" value="PRTase_dom"/>
</dbReference>
<accession>A0A8K0EUZ2</accession>
<dbReference type="PANTHER" id="PTHR32315:SF3">
    <property type="entry name" value="ADENINE PHOSPHORIBOSYLTRANSFERASE"/>
    <property type="match status" value="1"/>
</dbReference>
<dbReference type="Pfam" id="PF00156">
    <property type="entry name" value="Pribosyltran"/>
    <property type="match status" value="1"/>
</dbReference>
<dbReference type="EMBL" id="OV696692">
    <property type="protein sequence ID" value="CAH1269811.1"/>
    <property type="molecule type" value="Genomic_DNA"/>
</dbReference>
<proteinExistence type="inferred from homology"/>
<evidence type="ECO:0000256" key="7">
    <source>
        <dbReference type="ARBA" id="ARBA00011893"/>
    </source>
</evidence>